<reference evidence="1 2" key="1">
    <citation type="submission" date="2021-03" db="EMBL/GenBank/DDBJ databases">
        <title>Flavobacterium kribbensis sp. nov, an endophytic bacteria, isolated from soybean.</title>
        <authorList>
            <person name="Lee J."/>
            <person name="Seo J."/>
        </authorList>
    </citation>
    <scope>NUCLEOTIDE SEQUENCE [LARGE SCALE GENOMIC DNA]</scope>
    <source>
        <strain evidence="1 2">BB8</strain>
    </source>
</reference>
<gene>
    <name evidence="1" type="ORF">J0383_23480</name>
</gene>
<proteinExistence type="predicted"/>
<evidence type="ECO:0000313" key="2">
    <source>
        <dbReference type="Proteomes" id="UP000663440"/>
    </source>
</evidence>
<sequence>MSQPTPLGYPHAGAGTVEILLEKEDGADFAVLFSPDPNNILLRDAGLPMQFYYYPKYPRLSKHPDGRFKFAMQVFKSAGDSSTVIGAEGLEEEAGAYTTLTSTIDLPEALLKKAIDKLKARLNSDYKNHRNSTLFGLFSFLIGVDKDFNSTNVRPIQLTENNIAMHVVGEKSPNNPFGGANPWTFNIQGEGAGTTFGLGDNALSILMGRNSASLVKNALEIGSNNLVVENNIKYKAYMPTTVIKTTIDVKKVHSYFSAKTNVSWSFVDLNWEHEYEKISTEGGIVSEIITDEQFSNEERKKVEESLLQKQRDFAFEMLKKQIFDVPEKQFTPAANPEKPNGFFRLFMGLGSVGVNLKSGTQIRAVKFTDEIKFSAIQVLDSKISGNLTPLTLKTGTEAKADVKKYITEIQLDEDFSKVQVVASLNGGLIKLDKDSDIVNDSPVSQVSIEVGYPDSKGQIIWKGQGRMIAPEGTPYVKNTSKSGKEIDAIFPATWNDKSKEKNAFVFDFVKNNGSSKVKVRQEVMYEKDKRIKLKDSVKEFEFEGTKIFVPLPVMNMINYTLSTEQLFECDTLEVTLKVDKMSTKKFKFTADNFEDAIPYRAWYELDYTIKPTEYKVKYTCSGKIGKKSKKVSISTDYIKIDYQEGDILFERPTGTDAQNADIEKIRAPFME</sequence>
<name>A0ABX7QEP7_9FLAO</name>
<dbReference type="EMBL" id="CP071448">
    <property type="protein sequence ID" value="QSW89185.1"/>
    <property type="molecule type" value="Genomic_DNA"/>
</dbReference>
<dbReference type="RefSeq" id="WP_207296379.1">
    <property type="nucleotide sequence ID" value="NZ_CP071448.1"/>
</dbReference>
<accession>A0ABX7QEP7</accession>
<dbReference type="Proteomes" id="UP000663440">
    <property type="component" value="Chromosome"/>
</dbReference>
<organism evidence="1 2">
    <name type="scientific">Flavobacterium endoglycinae</name>
    <dbReference type="NCBI Taxonomy" id="2816357"/>
    <lineage>
        <taxon>Bacteria</taxon>
        <taxon>Pseudomonadati</taxon>
        <taxon>Bacteroidota</taxon>
        <taxon>Flavobacteriia</taxon>
        <taxon>Flavobacteriales</taxon>
        <taxon>Flavobacteriaceae</taxon>
        <taxon>Flavobacterium</taxon>
    </lineage>
</organism>
<keyword evidence="2" id="KW-1185">Reference proteome</keyword>
<evidence type="ECO:0000313" key="1">
    <source>
        <dbReference type="EMBL" id="QSW89185.1"/>
    </source>
</evidence>
<protein>
    <submittedName>
        <fullName evidence="1">Uncharacterized protein</fullName>
    </submittedName>
</protein>